<dbReference type="Proteomes" id="UP000886595">
    <property type="component" value="Unassembled WGS sequence"/>
</dbReference>
<proteinExistence type="predicted"/>
<protein>
    <submittedName>
        <fullName evidence="1">Uncharacterized protein</fullName>
    </submittedName>
</protein>
<reference evidence="1 2" key="1">
    <citation type="submission" date="2020-02" db="EMBL/GenBank/DDBJ databases">
        <authorList>
            <person name="Ma Q."/>
            <person name="Huang Y."/>
            <person name="Song X."/>
            <person name="Pei D."/>
        </authorList>
    </citation>
    <scope>NUCLEOTIDE SEQUENCE [LARGE SCALE GENOMIC DNA]</scope>
    <source>
        <strain evidence="1">Sxm20200214</strain>
        <tissue evidence="1">Leaf</tissue>
    </source>
</reference>
<evidence type="ECO:0000313" key="2">
    <source>
        <dbReference type="Proteomes" id="UP000886595"/>
    </source>
</evidence>
<sequence length="163" mass="18372">MSLACLFLRFDVREVFVRHGGYESEFLGGQESSHGMNLGSCGEEFCTLTERAIEEPNLRRTAEMKNMLYDPLCFVFNRAIQSTFGSPRGGLLVQSLSEILDCLRDYEHSARGCRIGKNKIPSSHYGHITIFEAYQQHANSMTSVMKKQGDQQVLGGARNRWLG</sequence>
<comment type="caution">
    <text evidence="1">The sequence shown here is derived from an EMBL/GenBank/DDBJ whole genome shotgun (WGS) entry which is preliminary data.</text>
</comment>
<gene>
    <name evidence="1" type="ORF">Bca52824_025748</name>
</gene>
<evidence type="ECO:0000313" key="1">
    <source>
        <dbReference type="EMBL" id="KAG2306000.1"/>
    </source>
</evidence>
<dbReference type="AlphaFoldDB" id="A0A8X7V793"/>
<keyword evidence="2" id="KW-1185">Reference proteome</keyword>
<name>A0A8X7V793_BRACI</name>
<organism evidence="1 2">
    <name type="scientific">Brassica carinata</name>
    <name type="common">Ethiopian mustard</name>
    <name type="synonym">Abyssinian cabbage</name>
    <dbReference type="NCBI Taxonomy" id="52824"/>
    <lineage>
        <taxon>Eukaryota</taxon>
        <taxon>Viridiplantae</taxon>
        <taxon>Streptophyta</taxon>
        <taxon>Embryophyta</taxon>
        <taxon>Tracheophyta</taxon>
        <taxon>Spermatophyta</taxon>
        <taxon>Magnoliopsida</taxon>
        <taxon>eudicotyledons</taxon>
        <taxon>Gunneridae</taxon>
        <taxon>Pentapetalae</taxon>
        <taxon>rosids</taxon>
        <taxon>malvids</taxon>
        <taxon>Brassicales</taxon>
        <taxon>Brassicaceae</taxon>
        <taxon>Brassiceae</taxon>
        <taxon>Brassica</taxon>
    </lineage>
</organism>
<accession>A0A8X7V793</accession>
<dbReference type="EMBL" id="JAAMPC010000006">
    <property type="protein sequence ID" value="KAG2306000.1"/>
    <property type="molecule type" value="Genomic_DNA"/>
</dbReference>